<dbReference type="GO" id="GO:0004165">
    <property type="term" value="F:delta(3)-delta(2)-enoyl-CoA isomerase activity"/>
    <property type="evidence" value="ECO:0007669"/>
    <property type="project" value="UniProtKB-EC"/>
</dbReference>
<evidence type="ECO:0000256" key="13">
    <source>
        <dbReference type="ARBA" id="ARBA00023239"/>
    </source>
</evidence>
<dbReference type="PROSITE" id="PS00166">
    <property type="entry name" value="ENOYL_COA_HYDRATASE"/>
    <property type="match status" value="1"/>
</dbReference>
<evidence type="ECO:0000256" key="17">
    <source>
        <dbReference type="ARBA" id="ARBA00023717"/>
    </source>
</evidence>
<comment type="catalytic activity">
    <reaction evidence="16">
        <text>a (3S)-3-hydroxyacyl-CoA = a (2E)-enoyl-CoA + H2O</text>
        <dbReference type="Rhea" id="RHEA:16105"/>
        <dbReference type="ChEBI" id="CHEBI:15377"/>
        <dbReference type="ChEBI" id="CHEBI:57318"/>
        <dbReference type="ChEBI" id="CHEBI:58856"/>
        <dbReference type="EC" id="4.2.1.17"/>
    </reaction>
</comment>
<dbReference type="AlphaFoldDB" id="A0AAD2A010"/>
<dbReference type="Pfam" id="PF00725">
    <property type="entry name" value="3HCDH"/>
    <property type="match status" value="1"/>
</dbReference>
<reference evidence="21" key="1">
    <citation type="submission" date="2023-05" db="EMBL/GenBank/DDBJ databases">
        <authorList>
            <person name="Huff M."/>
        </authorList>
    </citation>
    <scope>NUCLEOTIDE SEQUENCE</scope>
</reference>
<dbReference type="Gene3D" id="3.90.226.10">
    <property type="entry name" value="2-enoyl-CoA Hydratase, Chain A, domain 1"/>
    <property type="match status" value="1"/>
</dbReference>
<keyword evidence="7" id="KW-0276">Fatty acid metabolism</keyword>
<comment type="similarity">
    <text evidence="18">Belongs to the enoyl-CoA hydratase/isomerase family.</text>
</comment>
<dbReference type="SUPFAM" id="SSF52096">
    <property type="entry name" value="ClpP/crotonase"/>
    <property type="match status" value="1"/>
</dbReference>
<dbReference type="InterPro" id="IPR018376">
    <property type="entry name" value="Enoyl-CoA_hyd/isom_CS"/>
</dbReference>
<accession>A0AAD2A010</accession>
<evidence type="ECO:0000256" key="12">
    <source>
        <dbReference type="ARBA" id="ARBA00023235"/>
    </source>
</evidence>
<feature type="domain" description="3-hydroxyacyl-CoA dehydrogenase NAD binding" evidence="20">
    <location>
        <begin position="309"/>
        <end position="487"/>
    </location>
</feature>
<dbReference type="InterPro" id="IPR006176">
    <property type="entry name" value="3-OHacyl-CoA_DH_NAD-bd"/>
</dbReference>
<evidence type="ECO:0000256" key="9">
    <source>
        <dbReference type="ARBA" id="ARBA00023027"/>
    </source>
</evidence>
<sequence>MKGRTAVDVGADGVAIITINNPPLNLLSVDVLLSLKESIEGTIIRDDVRAIVITGSKGKFSGGFDVTAFGGSQGKRTRKELGFLSIEFLTDIFEAARKPLVAAIDGPAFGGGLEIALACHARISTSSAQLGLPELQYGILPGLGGTQRLPRLVGLPKALEMILMSKRVSGEEARILSLVDVIAPSDKLLLKARQWALDILQCRRPWVISLYKTDKLAPLGQAREILKLARLQVQKQNPNLMHPLVCIDVIEHGIASGPRNGLWKEAEALQELRQSSTCRSLIHMFFAQTQILKIPGITDINLLPRKINKVAILGGGLMASEIATMLVLSNYQVILKEKDKKCLLDGISRVKENLQNHVKKEKATQEKLEKSFNLILGVLNYDNFKDVDLVIEAESESLSLTEMIFSELEICCPPNCIFASNSSTLSLKLLGERIKCENRMAKIHFFCPSPILPLMEIVCTHSSPQVIIDLIAFGRKMRKTPIVVRDCNGYAVTRMIITYLHAAILLAERSVDVYQIDRAITSFGMSLCPFRMIDLVGFQVVIMLSKIFVENFPDRSYKPNLIQIMQQDNREGESNSKGFYIYDENNKPSMDPEMMKYTEKARTISDVTINSKLTTLSDREIAEMILFPALNEAFRIISEGIAFRTSDLDVASVKGMGFPAYRGGIISWSNSLGSTYIYSRLDKWSKDYGEFFKPCAYLLERASDGTSLGNQVERTKSQL</sequence>
<dbReference type="GO" id="GO:0005777">
    <property type="term" value="C:peroxisome"/>
    <property type="evidence" value="ECO:0007669"/>
    <property type="project" value="UniProtKB-SubCell"/>
</dbReference>
<dbReference type="InterPro" id="IPR006108">
    <property type="entry name" value="3HC_DH_C"/>
</dbReference>
<comment type="pathway">
    <text evidence="4">Lipid metabolism; fatty acid beta-oxidation.</text>
</comment>
<evidence type="ECO:0000256" key="2">
    <source>
        <dbReference type="ARBA" id="ARBA00000765"/>
    </source>
</evidence>
<evidence type="ECO:0000313" key="22">
    <source>
        <dbReference type="Proteomes" id="UP000834106"/>
    </source>
</evidence>
<dbReference type="PANTHER" id="PTHR23309:SF9">
    <property type="entry name" value="PEROXISOMAL FATTY ACID BETA-OXIDATION MULTIFUNCTIONAL PROTEIN MFP2"/>
    <property type="match status" value="1"/>
</dbReference>
<keyword evidence="22" id="KW-1185">Reference proteome</keyword>
<dbReference type="EMBL" id="OU503051">
    <property type="protein sequence ID" value="CAI9778474.1"/>
    <property type="molecule type" value="Genomic_DNA"/>
</dbReference>
<name>A0AAD2A010_9LAMI</name>
<evidence type="ECO:0000256" key="8">
    <source>
        <dbReference type="ARBA" id="ARBA00023002"/>
    </source>
</evidence>
<comment type="subcellular location">
    <subcellularLocation>
        <location evidence="3">Peroxisome</location>
    </subcellularLocation>
</comment>
<evidence type="ECO:0000259" key="19">
    <source>
        <dbReference type="Pfam" id="PF00725"/>
    </source>
</evidence>
<dbReference type="InterPro" id="IPR001753">
    <property type="entry name" value="Enoyl-CoA_hydra/iso"/>
</dbReference>
<dbReference type="PANTHER" id="PTHR23309">
    <property type="entry name" value="3-HYDROXYACYL-COA DEHYROGENASE"/>
    <property type="match status" value="1"/>
</dbReference>
<keyword evidence="14" id="KW-0511">Multifunctional enzyme</keyword>
<gene>
    <name evidence="21" type="ORF">FPE_LOCUS25904</name>
</gene>
<evidence type="ECO:0000313" key="21">
    <source>
        <dbReference type="EMBL" id="CAI9778474.1"/>
    </source>
</evidence>
<comment type="catalytic activity">
    <reaction evidence="17">
        <text>a 4-saturated-(3S)-3-hydroxyacyl-CoA = a (3E)-enoyl-CoA + H2O</text>
        <dbReference type="Rhea" id="RHEA:20724"/>
        <dbReference type="ChEBI" id="CHEBI:15377"/>
        <dbReference type="ChEBI" id="CHEBI:58521"/>
        <dbReference type="ChEBI" id="CHEBI:137480"/>
        <dbReference type="EC" id="4.2.1.17"/>
    </reaction>
</comment>
<dbReference type="GO" id="GO:0004300">
    <property type="term" value="F:enoyl-CoA hydratase activity"/>
    <property type="evidence" value="ECO:0007669"/>
    <property type="project" value="UniProtKB-EC"/>
</dbReference>
<dbReference type="GO" id="GO:0006635">
    <property type="term" value="P:fatty acid beta-oxidation"/>
    <property type="evidence" value="ECO:0007669"/>
    <property type="project" value="TreeGrafter"/>
</dbReference>
<dbReference type="FunFam" id="1.10.1040.50:FF:000004">
    <property type="entry name" value="Peroxisomal fatty acid beta-oxidation multifunctional protein"/>
    <property type="match status" value="1"/>
</dbReference>
<evidence type="ECO:0000256" key="6">
    <source>
        <dbReference type="ARBA" id="ARBA00008750"/>
    </source>
</evidence>
<evidence type="ECO:0000256" key="1">
    <source>
        <dbReference type="ARBA" id="ARBA00000452"/>
    </source>
</evidence>
<keyword evidence="9" id="KW-0520">NAD</keyword>
<evidence type="ECO:0000256" key="15">
    <source>
        <dbReference type="ARBA" id="ARBA00023701"/>
    </source>
</evidence>
<evidence type="ECO:0000256" key="18">
    <source>
        <dbReference type="RuleBase" id="RU003707"/>
    </source>
</evidence>
<evidence type="ECO:0000256" key="3">
    <source>
        <dbReference type="ARBA" id="ARBA00004275"/>
    </source>
</evidence>
<dbReference type="InterPro" id="IPR036291">
    <property type="entry name" value="NAD(P)-bd_dom_sf"/>
</dbReference>
<comment type="catalytic activity">
    <reaction evidence="1">
        <text>a (3Z)-enoyl-CoA = a 4-saturated (2E)-enoyl-CoA</text>
        <dbReference type="Rhea" id="RHEA:45900"/>
        <dbReference type="ChEBI" id="CHEBI:85097"/>
        <dbReference type="ChEBI" id="CHEBI:85489"/>
        <dbReference type="EC" id="5.3.3.8"/>
    </reaction>
</comment>
<dbReference type="Proteomes" id="UP000834106">
    <property type="component" value="Chromosome 16"/>
</dbReference>
<proteinExistence type="inferred from homology"/>
<keyword evidence="12" id="KW-0413">Isomerase</keyword>
<comment type="catalytic activity">
    <reaction evidence="15">
        <text>(3S)-3-hydroxybutanoyl-CoA = (3R)-3-hydroxybutanoyl-CoA</text>
        <dbReference type="Rhea" id="RHEA:21760"/>
        <dbReference type="ChEBI" id="CHEBI:57315"/>
        <dbReference type="ChEBI" id="CHEBI:57316"/>
        <dbReference type="EC" id="5.1.2.3"/>
    </reaction>
</comment>
<dbReference type="FunFam" id="3.40.50.720:FF:000009">
    <property type="entry name" value="Fatty oxidation complex, alpha subunit"/>
    <property type="match status" value="1"/>
</dbReference>
<dbReference type="SUPFAM" id="SSF51735">
    <property type="entry name" value="NAD(P)-binding Rossmann-fold domains"/>
    <property type="match status" value="1"/>
</dbReference>
<evidence type="ECO:0000256" key="5">
    <source>
        <dbReference type="ARBA" id="ARBA00007005"/>
    </source>
</evidence>
<evidence type="ECO:0000256" key="11">
    <source>
        <dbReference type="ARBA" id="ARBA00023140"/>
    </source>
</evidence>
<evidence type="ECO:0000256" key="16">
    <source>
        <dbReference type="ARBA" id="ARBA00023709"/>
    </source>
</evidence>
<evidence type="ECO:0000256" key="10">
    <source>
        <dbReference type="ARBA" id="ARBA00023098"/>
    </source>
</evidence>
<keyword evidence="13" id="KW-0456">Lyase</keyword>
<dbReference type="GO" id="GO:0003857">
    <property type="term" value="F:(3S)-3-hydroxyacyl-CoA dehydrogenase (NAD+) activity"/>
    <property type="evidence" value="ECO:0007669"/>
    <property type="project" value="TreeGrafter"/>
</dbReference>
<feature type="domain" description="3-hydroxyacyl-CoA dehydrogenase C-terminal" evidence="19">
    <location>
        <begin position="489"/>
        <end position="582"/>
    </location>
</feature>
<dbReference type="Pfam" id="PF00378">
    <property type="entry name" value="ECH_1"/>
    <property type="match status" value="1"/>
</dbReference>
<evidence type="ECO:0008006" key="23">
    <source>
        <dbReference type="Google" id="ProtNLM"/>
    </source>
</evidence>
<dbReference type="GO" id="GO:0070403">
    <property type="term" value="F:NAD+ binding"/>
    <property type="evidence" value="ECO:0007669"/>
    <property type="project" value="InterPro"/>
</dbReference>
<keyword evidence="11" id="KW-0576">Peroxisome</keyword>
<keyword evidence="8" id="KW-0560">Oxidoreductase</keyword>
<dbReference type="InterPro" id="IPR008927">
    <property type="entry name" value="6-PGluconate_DH-like_C_sf"/>
</dbReference>
<evidence type="ECO:0000256" key="4">
    <source>
        <dbReference type="ARBA" id="ARBA00005005"/>
    </source>
</evidence>
<evidence type="ECO:0000259" key="20">
    <source>
        <dbReference type="Pfam" id="PF02737"/>
    </source>
</evidence>
<dbReference type="InterPro" id="IPR029045">
    <property type="entry name" value="ClpP/crotonase-like_dom_sf"/>
</dbReference>
<dbReference type="Gene3D" id="3.40.50.720">
    <property type="entry name" value="NAD(P)-binding Rossmann-like Domain"/>
    <property type="match status" value="1"/>
</dbReference>
<dbReference type="GO" id="GO:0008692">
    <property type="term" value="F:3-hydroxybutyryl-CoA epimerase activity"/>
    <property type="evidence" value="ECO:0007669"/>
    <property type="project" value="UniProtKB-EC"/>
</dbReference>
<evidence type="ECO:0000256" key="14">
    <source>
        <dbReference type="ARBA" id="ARBA00023268"/>
    </source>
</evidence>
<keyword evidence="10" id="KW-0443">Lipid metabolism</keyword>
<comment type="similarity">
    <text evidence="6">In the N-terminal section; belongs to the enoyl-CoA hydratase/isomerase family.</text>
</comment>
<dbReference type="CDD" id="cd06558">
    <property type="entry name" value="crotonase-like"/>
    <property type="match status" value="1"/>
</dbReference>
<comment type="catalytic activity">
    <reaction evidence="2">
        <text>a (3E)-enoyl-CoA = a 4-saturated (2E)-enoyl-CoA</text>
        <dbReference type="Rhea" id="RHEA:45228"/>
        <dbReference type="ChEBI" id="CHEBI:58521"/>
        <dbReference type="ChEBI" id="CHEBI:85097"/>
        <dbReference type="EC" id="5.3.3.8"/>
    </reaction>
</comment>
<protein>
    <recommendedName>
        <fullName evidence="23">3-hydroxyacyl-CoA dehydrogenase</fullName>
    </recommendedName>
</protein>
<evidence type="ECO:0000256" key="7">
    <source>
        <dbReference type="ARBA" id="ARBA00022832"/>
    </source>
</evidence>
<dbReference type="Gene3D" id="1.10.1040.50">
    <property type="match status" value="1"/>
</dbReference>
<dbReference type="SUPFAM" id="SSF48179">
    <property type="entry name" value="6-phosphogluconate dehydrogenase C-terminal domain-like"/>
    <property type="match status" value="2"/>
</dbReference>
<comment type="similarity">
    <text evidence="5">In the central section; belongs to the 3-hydroxyacyl-CoA dehydrogenase family.</text>
</comment>
<organism evidence="21 22">
    <name type="scientific">Fraxinus pennsylvanica</name>
    <dbReference type="NCBI Taxonomy" id="56036"/>
    <lineage>
        <taxon>Eukaryota</taxon>
        <taxon>Viridiplantae</taxon>
        <taxon>Streptophyta</taxon>
        <taxon>Embryophyta</taxon>
        <taxon>Tracheophyta</taxon>
        <taxon>Spermatophyta</taxon>
        <taxon>Magnoliopsida</taxon>
        <taxon>eudicotyledons</taxon>
        <taxon>Gunneridae</taxon>
        <taxon>Pentapetalae</taxon>
        <taxon>asterids</taxon>
        <taxon>lamiids</taxon>
        <taxon>Lamiales</taxon>
        <taxon>Oleaceae</taxon>
        <taxon>Oleeae</taxon>
        <taxon>Fraxinus</taxon>
    </lineage>
</organism>
<dbReference type="FunFam" id="3.90.226.10:FF:000025">
    <property type="entry name" value="Peroxisomal fatty acid beta-oxidation multifunctional protein"/>
    <property type="match status" value="1"/>
</dbReference>
<dbReference type="Pfam" id="PF02737">
    <property type="entry name" value="3HCDH_N"/>
    <property type="match status" value="1"/>
</dbReference>